<feature type="domain" description="AsmA" evidence="2">
    <location>
        <begin position="1"/>
        <end position="243"/>
    </location>
</feature>
<accession>A0A1G6TW92</accession>
<dbReference type="OrthoDB" id="9811276at2"/>
<dbReference type="EMBL" id="FMYP01000139">
    <property type="protein sequence ID" value="SDD33311.1"/>
    <property type="molecule type" value="Genomic_DNA"/>
</dbReference>
<protein>
    <submittedName>
        <fullName evidence="3">Uncharacterized protein involved in outer membrane biogenesis</fullName>
    </submittedName>
</protein>
<keyword evidence="1" id="KW-0812">Transmembrane</keyword>
<name>A0A1G6TW92_9BACT</name>
<evidence type="ECO:0000259" key="2">
    <source>
        <dbReference type="Pfam" id="PF05170"/>
    </source>
</evidence>
<evidence type="ECO:0000256" key="1">
    <source>
        <dbReference type="SAM" id="Phobius"/>
    </source>
</evidence>
<dbReference type="GO" id="GO:0005886">
    <property type="term" value="C:plasma membrane"/>
    <property type="evidence" value="ECO:0007669"/>
    <property type="project" value="TreeGrafter"/>
</dbReference>
<keyword evidence="4" id="KW-1185">Reference proteome</keyword>
<evidence type="ECO:0000313" key="4">
    <source>
        <dbReference type="Proteomes" id="UP000199452"/>
    </source>
</evidence>
<sequence>MKKTIKYIYRIFLGVILILILIVILAGVLVQTDYFHKKLPPILEKQASKYINGKLSIGSVDGSLFSGLIVRNVLLKSNLDTIAFISEINAGYNLLPLFWGKLEISSVKLDHPYIFLQQINDSTWNLQQILKPSNALPDDTISSSGSIEIDITKVQIVEGLIKIETSDTLIPREIGHLNSKFSLNYAKQKQKIILQEFSLQTKSPDLNLKKLSFELTRNQEIIELKNLYLKTTQNQLKGKGRYYTKDKMQASADIQTEPVHLSEFEYFLKGIKIPVTPGFKFDASIKNDSLVATIDLKDHDESIHLNLALANFPNLVYHQADSLISYKLNGKLVNVNLKRWAGLNDMNYIINGNVSAQGKGISPSTAVAAVHGNLKDLRIRDKTIQHIDFAFQLNRGFLKGNVQGRGEFGEFSVKPEITDVMGKRPTYMVDLVTRRLDLAQLTGVDSLRSSINMKAQLQGRGFDPKTMIAKANVLIFESQMSGIGLDTVMASVGYSNENIQLDSLLVQTQTLNLKAKGNYSKRSNSDVVLSATIKSLDEFKSLIPIQGIQTSGKFDAHLSGMPNSLKFESQ</sequence>
<dbReference type="Pfam" id="PF05170">
    <property type="entry name" value="AsmA"/>
    <property type="match status" value="1"/>
</dbReference>
<dbReference type="AlphaFoldDB" id="A0A1G6TW92"/>
<dbReference type="PANTHER" id="PTHR30441">
    <property type="entry name" value="DUF748 DOMAIN-CONTAINING PROTEIN"/>
    <property type="match status" value="1"/>
</dbReference>
<dbReference type="InterPro" id="IPR007844">
    <property type="entry name" value="AsmA"/>
</dbReference>
<dbReference type="STRING" id="1640674.SAMN05216323_11391"/>
<gene>
    <name evidence="3" type="ORF">SAMN05216323_11391</name>
</gene>
<dbReference type="RefSeq" id="WP_092441066.1">
    <property type="nucleotide sequence ID" value="NZ_FMYP01000139.1"/>
</dbReference>
<dbReference type="Proteomes" id="UP000199452">
    <property type="component" value="Unassembled WGS sequence"/>
</dbReference>
<keyword evidence="1" id="KW-0472">Membrane</keyword>
<proteinExistence type="predicted"/>
<feature type="transmembrane region" description="Helical" evidence="1">
    <location>
        <begin position="7"/>
        <end position="30"/>
    </location>
</feature>
<organism evidence="3 4">
    <name type="scientific">Williamwhitmania taraxaci</name>
    <dbReference type="NCBI Taxonomy" id="1640674"/>
    <lineage>
        <taxon>Bacteria</taxon>
        <taxon>Pseudomonadati</taxon>
        <taxon>Bacteroidota</taxon>
        <taxon>Bacteroidia</taxon>
        <taxon>Bacteroidales</taxon>
        <taxon>Williamwhitmaniaceae</taxon>
        <taxon>Williamwhitmania</taxon>
    </lineage>
</organism>
<reference evidence="3 4" key="1">
    <citation type="submission" date="2016-09" db="EMBL/GenBank/DDBJ databases">
        <authorList>
            <person name="Capua I."/>
            <person name="De Benedictis P."/>
            <person name="Joannis T."/>
            <person name="Lombin L.H."/>
            <person name="Cattoli G."/>
        </authorList>
    </citation>
    <scope>NUCLEOTIDE SEQUENCE [LARGE SCALE GENOMIC DNA]</scope>
    <source>
        <strain evidence="3 4">A7P-90m</strain>
    </source>
</reference>
<dbReference type="InterPro" id="IPR052894">
    <property type="entry name" value="AsmA-related"/>
</dbReference>
<dbReference type="GO" id="GO:0090313">
    <property type="term" value="P:regulation of protein targeting to membrane"/>
    <property type="evidence" value="ECO:0007669"/>
    <property type="project" value="TreeGrafter"/>
</dbReference>
<dbReference type="PANTHER" id="PTHR30441:SF8">
    <property type="entry name" value="DUF748 DOMAIN-CONTAINING PROTEIN"/>
    <property type="match status" value="1"/>
</dbReference>
<evidence type="ECO:0000313" key="3">
    <source>
        <dbReference type="EMBL" id="SDD33311.1"/>
    </source>
</evidence>
<keyword evidence="1" id="KW-1133">Transmembrane helix</keyword>